<feature type="compositionally biased region" description="Basic and acidic residues" evidence="1">
    <location>
        <begin position="262"/>
        <end position="273"/>
    </location>
</feature>
<dbReference type="InterPro" id="IPR026160">
    <property type="entry name" value="Ric3"/>
</dbReference>
<dbReference type="PANTHER" id="PTHR21723:SF3">
    <property type="entry name" value="PROTEIN RIC-3"/>
    <property type="match status" value="1"/>
</dbReference>
<dbReference type="Proteomes" id="UP001652642">
    <property type="component" value="Chromosome 1"/>
</dbReference>
<feature type="region of interest" description="Disordered" evidence="1">
    <location>
        <begin position="247"/>
        <end position="294"/>
    </location>
</feature>
<dbReference type="RefSeq" id="XP_072841828.1">
    <property type="nucleotide sequence ID" value="XM_072985727.1"/>
</dbReference>
<name>A0ABM5F8W4_9SAUR</name>
<keyword evidence="2" id="KW-1185">Reference proteome</keyword>
<dbReference type="GeneID" id="110083183"/>
<sequence length="294" mass="33139">MRGGGNICLHGPVLPRPRPGAGLWTGAWGTLIQSTQKWFTVTFLLAHSGTVQLVQGYTGWIYSWKTQWRIGLWLCNQILNSLSRAQNGTTDQEKRLLQQLREITRVMKEGKLIDGISPEQEAEEAPYMQDWEGYPEETYPVYDNSDCYKRRQGTILVDYPDPSQPSAEELAERMEFVDDEDYLCSETLLSALALVNDGPAARSEKDQHATFSDQSGNGHHFEKCYCCHYEEDDPAVIAENAGFFSDSCSETEDTTKGELSVESDHENAAPRDQSDEEIGLLRKRNTKGMELLGQ</sequence>
<dbReference type="PANTHER" id="PTHR21723">
    <property type="entry name" value="RESISTANCE TO INHIBITORS OF CHOLINESTERASE PROTEIN 3 RIC3"/>
    <property type="match status" value="1"/>
</dbReference>
<organism evidence="2 3">
    <name type="scientific">Pogona vitticeps</name>
    <name type="common">central bearded dragon</name>
    <dbReference type="NCBI Taxonomy" id="103695"/>
    <lineage>
        <taxon>Eukaryota</taxon>
        <taxon>Metazoa</taxon>
        <taxon>Chordata</taxon>
        <taxon>Craniata</taxon>
        <taxon>Vertebrata</taxon>
        <taxon>Euteleostomi</taxon>
        <taxon>Lepidosauria</taxon>
        <taxon>Squamata</taxon>
        <taxon>Bifurcata</taxon>
        <taxon>Unidentata</taxon>
        <taxon>Episquamata</taxon>
        <taxon>Toxicofera</taxon>
        <taxon>Iguania</taxon>
        <taxon>Acrodonta</taxon>
        <taxon>Agamidae</taxon>
        <taxon>Amphibolurinae</taxon>
        <taxon>Pogona</taxon>
    </lineage>
</organism>
<evidence type="ECO:0000313" key="2">
    <source>
        <dbReference type="Proteomes" id="UP001652642"/>
    </source>
</evidence>
<reference evidence="2" key="1">
    <citation type="submission" date="2025-05" db="UniProtKB">
        <authorList>
            <consortium name="RefSeq"/>
        </authorList>
    </citation>
    <scope>NUCLEOTIDE SEQUENCE [LARGE SCALE GENOMIC DNA]</scope>
</reference>
<protein>
    <submittedName>
        <fullName evidence="3">Protein RIC-3 isoform X3</fullName>
    </submittedName>
</protein>
<gene>
    <name evidence="3" type="primary">RIC3</name>
</gene>
<evidence type="ECO:0000313" key="3">
    <source>
        <dbReference type="RefSeq" id="XP_072841828.1"/>
    </source>
</evidence>
<proteinExistence type="predicted"/>
<reference evidence="3" key="2">
    <citation type="submission" date="2025-08" db="UniProtKB">
        <authorList>
            <consortium name="RefSeq"/>
        </authorList>
    </citation>
    <scope>IDENTIFICATION</scope>
</reference>
<accession>A0ABM5F8W4</accession>
<evidence type="ECO:0000256" key="1">
    <source>
        <dbReference type="SAM" id="MobiDB-lite"/>
    </source>
</evidence>